<evidence type="ECO:0000313" key="3">
    <source>
        <dbReference type="Proteomes" id="UP000622547"/>
    </source>
</evidence>
<evidence type="ECO:0000313" key="2">
    <source>
        <dbReference type="EMBL" id="GII41502.1"/>
    </source>
</evidence>
<accession>A0A8J3UD80</accession>
<dbReference type="EMBL" id="BOOP01000034">
    <property type="protein sequence ID" value="GII41502.1"/>
    <property type="molecule type" value="Genomic_DNA"/>
</dbReference>
<evidence type="ECO:0000256" key="1">
    <source>
        <dbReference type="SAM" id="MobiDB-lite"/>
    </source>
</evidence>
<feature type="region of interest" description="Disordered" evidence="1">
    <location>
        <begin position="1"/>
        <end position="80"/>
    </location>
</feature>
<keyword evidence="3" id="KW-1185">Reference proteome</keyword>
<gene>
    <name evidence="2" type="ORF">Pph01_65050</name>
</gene>
<sequence>MLTSPTVSAIPADAQPRIGLHGPGADRVDPHAARTDLFDSASQMSSRPPSGSGRDEGGRAVRGCSGRGDRVEVAGLGEGGRLMRAPATTLTASSASARTIPQPAPVTRVVMPGR</sequence>
<feature type="compositionally biased region" description="Polar residues" evidence="1">
    <location>
        <begin position="40"/>
        <end position="49"/>
    </location>
</feature>
<reference evidence="2 3" key="1">
    <citation type="submission" date="2021-01" db="EMBL/GenBank/DDBJ databases">
        <title>Whole genome shotgun sequence of Planotetraspora phitsanulokensis NBRC 104273.</title>
        <authorList>
            <person name="Komaki H."/>
            <person name="Tamura T."/>
        </authorList>
    </citation>
    <scope>NUCLEOTIDE SEQUENCE [LARGE SCALE GENOMIC DNA]</scope>
    <source>
        <strain evidence="2 3">NBRC 104273</strain>
    </source>
</reference>
<proteinExistence type="predicted"/>
<name>A0A8J3UD80_9ACTN</name>
<feature type="compositionally biased region" description="Basic and acidic residues" evidence="1">
    <location>
        <begin position="24"/>
        <end position="37"/>
    </location>
</feature>
<dbReference type="Proteomes" id="UP000622547">
    <property type="component" value="Unassembled WGS sequence"/>
</dbReference>
<comment type="caution">
    <text evidence="2">The sequence shown here is derived from an EMBL/GenBank/DDBJ whole genome shotgun (WGS) entry which is preliminary data.</text>
</comment>
<organism evidence="2 3">
    <name type="scientific">Planotetraspora phitsanulokensis</name>
    <dbReference type="NCBI Taxonomy" id="575192"/>
    <lineage>
        <taxon>Bacteria</taxon>
        <taxon>Bacillati</taxon>
        <taxon>Actinomycetota</taxon>
        <taxon>Actinomycetes</taxon>
        <taxon>Streptosporangiales</taxon>
        <taxon>Streptosporangiaceae</taxon>
        <taxon>Planotetraspora</taxon>
    </lineage>
</organism>
<dbReference type="AlphaFoldDB" id="A0A8J3UD80"/>
<protein>
    <submittedName>
        <fullName evidence="2">Uncharacterized protein</fullName>
    </submittedName>
</protein>